<evidence type="ECO:0000313" key="4">
    <source>
        <dbReference type="RefSeq" id="XP_009779204.1"/>
    </source>
</evidence>
<evidence type="ECO:0000313" key="2">
    <source>
        <dbReference type="Proteomes" id="UP000189701"/>
    </source>
</evidence>
<dbReference type="InterPro" id="IPR018289">
    <property type="entry name" value="MULE_transposase_dom"/>
</dbReference>
<dbReference type="STRING" id="4096.A0A1U7WKV8"/>
<organism evidence="2 3">
    <name type="scientific">Nicotiana sylvestris</name>
    <name type="common">Wood tobacco</name>
    <name type="synonym">South American tobacco</name>
    <dbReference type="NCBI Taxonomy" id="4096"/>
    <lineage>
        <taxon>Eukaryota</taxon>
        <taxon>Viridiplantae</taxon>
        <taxon>Streptophyta</taxon>
        <taxon>Embryophyta</taxon>
        <taxon>Tracheophyta</taxon>
        <taxon>Spermatophyta</taxon>
        <taxon>Magnoliopsida</taxon>
        <taxon>eudicotyledons</taxon>
        <taxon>Gunneridae</taxon>
        <taxon>Pentapetalae</taxon>
        <taxon>asterids</taxon>
        <taxon>lamiids</taxon>
        <taxon>Solanales</taxon>
        <taxon>Solanaceae</taxon>
        <taxon>Nicotianoideae</taxon>
        <taxon>Nicotianeae</taxon>
        <taxon>Nicotiana</taxon>
    </lineage>
</organism>
<dbReference type="PANTHER" id="PTHR31973">
    <property type="entry name" value="POLYPROTEIN, PUTATIVE-RELATED"/>
    <property type="match status" value="1"/>
</dbReference>
<dbReference type="AlphaFoldDB" id="A0A1U7WKV8"/>
<evidence type="ECO:0000313" key="3">
    <source>
        <dbReference type="RefSeq" id="XP_009779203.1"/>
    </source>
</evidence>
<dbReference type="eggNOG" id="ENOG502RJNC">
    <property type="taxonomic scope" value="Eukaryota"/>
</dbReference>
<reference evidence="2" key="1">
    <citation type="journal article" date="2013" name="Genome Biol.">
        <title>Reference genomes and transcriptomes of Nicotiana sylvestris and Nicotiana tomentosiformis.</title>
        <authorList>
            <person name="Sierro N."/>
            <person name="Battey J.N."/>
            <person name="Ouadi S."/>
            <person name="Bovet L."/>
            <person name="Goepfert S."/>
            <person name="Bakaher N."/>
            <person name="Peitsch M.C."/>
            <person name="Ivanov N.V."/>
        </authorList>
    </citation>
    <scope>NUCLEOTIDE SEQUENCE [LARGE SCALE GENOMIC DNA]</scope>
</reference>
<reference evidence="3 4" key="2">
    <citation type="submission" date="2025-04" db="UniProtKB">
        <authorList>
            <consortium name="RefSeq"/>
        </authorList>
    </citation>
    <scope>IDENTIFICATION</scope>
    <source>
        <tissue evidence="3 4">Leaf</tissue>
    </source>
</reference>
<name>A0A1U7WKV8_NICSY</name>
<dbReference type="PANTHER" id="PTHR31973:SF113">
    <property type="entry name" value="PROTEIN FAR1-RELATED SEQUENCE 5-LIKE"/>
    <property type="match status" value="1"/>
</dbReference>
<dbReference type="RefSeq" id="XP_009779203.1">
    <property type="nucleotide sequence ID" value="XM_009780901.1"/>
</dbReference>
<accession>A0A1U7WKV8</accession>
<keyword evidence="2" id="KW-1185">Reference proteome</keyword>
<sequence length="547" mass="63831">MKKTEITSYPLCITFKDNAVDREYVNPNSSATSSHRVYDLNIPYLLENGATGVICNGQEFDGIDEAQHSIIRDPSNQNIEEGQLYQDKETIISVMKHCAIRENFQFRVQSSCTKRYCLVCVDDMCTWNFVSSRLNKTKIFKVRKFNNVHNYGVEERMYTQRHATSDFIGYLIQDKYVDPKTVYTPADIRRDIKKIHGFDVNYMKAWRSKEKALEMVRGNPSKSYTELPNYLYMLMHTNPGSVYRLEKTDDGSFLYLFVAIYALIKGWEYCKPIVVVDGSFLKSTYRGTIITASAQDDAGKIFPLAYSIVDSENEASWEWFFERFRETYGVREGMCIVSDRHESIAKASSTVFPSVPHCVCIFHLWNNIKVKFKKNQLLMKDLFFAAAKAYTIEEFEHHMSEIDDLDKRVRPYLLKIGYDRWSIAHSTVNRTTTITSNIAESINAANKSARDLPICPLVEYMANLIRDWNYENNKTAMYTFTKLSEKYDDMLQKNMIKSHRMTVKPSSYSLYTVLEDGMRYVVDRTKEHAHAVDFRRMKCRAHMRWQL</sequence>
<feature type="domain" description="MULE transposase" evidence="1">
    <location>
        <begin position="273"/>
        <end position="367"/>
    </location>
</feature>
<proteinExistence type="predicted"/>
<dbReference type="RefSeq" id="XP_009779204.1">
    <property type="nucleotide sequence ID" value="XM_009780902.1"/>
</dbReference>
<gene>
    <name evidence="3 4" type="primary">LOC104228439</name>
</gene>
<dbReference type="Proteomes" id="UP000189701">
    <property type="component" value="Unplaced"/>
</dbReference>
<dbReference type="Pfam" id="PF10551">
    <property type="entry name" value="MULE"/>
    <property type="match status" value="1"/>
</dbReference>
<evidence type="ECO:0000259" key="1">
    <source>
        <dbReference type="Pfam" id="PF10551"/>
    </source>
</evidence>
<protein>
    <submittedName>
        <fullName evidence="3 4">Uncharacterized protein LOC104228439 isoform X1</fullName>
    </submittedName>
</protein>